<dbReference type="GO" id="GO:0005840">
    <property type="term" value="C:ribosome"/>
    <property type="evidence" value="ECO:0007669"/>
    <property type="project" value="InterPro"/>
</dbReference>
<proteinExistence type="predicted"/>
<keyword evidence="4 6" id="KW-0694">RNA-binding</keyword>
<dbReference type="OrthoDB" id="19141at2759"/>
<organism evidence="9 10">
    <name type="scientific">Rozella allomycis (strain CSF55)</name>
    <dbReference type="NCBI Taxonomy" id="988480"/>
    <lineage>
        <taxon>Eukaryota</taxon>
        <taxon>Fungi</taxon>
        <taxon>Fungi incertae sedis</taxon>
        <taxon>Cryptomycota</taxon>
        <taxon>Cryptomycota incertae sedis</taxon>
        <taxon>Rozella</taxon>
    </lineage>
</organism>
<feature type="domain" description="TRNA-binding" evidence="8">
    <location>
        <begin position="230"/>
        <end position="331"/>
    </location>
</feature>
<dbReference type="PANTHER" id="PTHR11586:SF33">
    <property type="entry name" value="AMINOACYL TRNA SYNTHASE COMPLEX-INTERACTING MULTIFUNCTIONAL PROTEIN 1"/>
    <property type="match status" value="1"/>
</dbReference>
<keyword evidence="2" id="KW-0963">Cytoplasm</keyword>
<dbReference type="InterPro" id="IPR036373">
    <property type="entry name" value="Ribosomal_bL17_sf"/>
</dbReference>
<dbReference type="Gene3D" id="2.40.50.140">
    <property type="entry name" value="Nucleic acid-binding proteins"/>
    <property type="match status" value="1"/>
</dbReference>
<evidence type="ECO:0000313" key="9">
    <source>
        <dbReference type="EMBL" id="EPZ31579.1"/>
    </source>
</evidence>
<dbReference type="SUPFAM" id="SSF50249">
    <property type="entry name" value="Nucleic acid-binding proteins"/>
    <property type="match status" value="1"/>
</dbReference>
<evidence type="ECO:0000256" key="5">
    <source>
        <dbReference type="ARBA" id="ARBA00022917"/>
    </source>
</evidence>
<dbReference type="Proteomes" id="UP000030755">
    <property type="component" value="Unassembled WGS sequence"/>
</dbReference>
<keyword evidence="5" id="KW-0648">Protein biosynthesis</keyword>
<protein>
    <submittedName>
        <fullName evidence="9">tRNA-binding domain-containing protein</fullName>
    </submittedName>
</protein>
<dbReference type="CDD" id="cd02799">
    <property type="entry name" value="tRNA_bind_EMAP-II_like"/>
    <property type="match status" value="1"/>
</dbReference>
<dbReference type="InterPro" id="IPR012340">
    <property type="entry name" value="NA-bd_OB-fold"/>
</dbReference>
<name>A0A075ANW6_ROZAC</name>
<dbReference type="HOGENOM" id="CLU_706277_0_0_1"/>
<sequence length="391" mass="44467">MSEIRELLTEFFKSEGMSVTRGQARRLRPFIARCVEYSKKGANWHAYKKLNWWFRDLYTDIGPRFAFDSGGYFRIFRTAFRMEDKAVTWYGPWSSIIKFLSEVLKKQTYLASHDISIADYFALDKCSASFALLKDEERVKLYGLTRWFNTVQKSVWKNSNGTFNLEKVQLNFYKELDAKKSIESSLNETPAVKQTKDVKKENEKKTKTEKDKNQKPKANGQKETTDDVPAICKLDVRVGKVLSVKKHEQADSLYVEQIDVGEEKPRTIVSGLVKYMTAEELQGKMLLVMCNLKPARGVLSEGMVLAASDAEKTKVELLVPPPGAIAGDVISFGDFERKPESILNPKKKIFESVQPDFTTDDKLVAYYKDAVFQVKGKGVVKAPSIAKANIK</sequence>
<evidence type="ECO:0000256" key="3">
    <source>
        <dbReference type="ARBA" id="ARBA00022555"/>
    </source>
</evidence>
<dbReference type="InterPro" id="IPR000456">
    <property type="entry name" value="Ribosomal_bL17"/>
</dbReference>
<keyword evidence="10" id="KW-1185">Reference proteome</keyword>
<dbReference type="GO" id="GO:0000049">
    <property type="term" value="F:tRNA binding"/>
    <property type="evidence" value="ECO:0007669"/>
    <property type="project" value="UniProtKB-UniRule"/>
</dbReference>
<dbReference type="Pfam" id="PF01588">
    <property type="entry name" value="tRNA_bind"/>
    <property type="match status" value="1"/>
</dbReference>
<dbReference type="Gene3D" id="1.20.1050.10">
    <property type="match status" value="1"/>
</dbReference>
<dbReference type="SUPFAM" id="SSF47616">
    <property type="entry name" value="GST C-terminal domain-like"/>
    <property type="match status" value="1"/>
</dbReference>
<evidence type="ECO:0000256" key="6">
    <source>
        <dbReference type="PROSITE-ProRule" id="PRU00209"/>
    </source>
</evidence>
<dbReference type="Pfam" id="PF01196">
    <property type="entry name" value="Ribosomal_L17"/>
    <property type="match status" value="1"/>
</dbReference>
<dbReference type="InterPro" id="IPR002547">
    <property type="entry name" value="tRNA-bd_dom"/>
</dbReference>
<keyword evidence="3 6" id="KW-0820">tRNA-binding</keyword>
<dbReference type="InterPro" id="IPR051270">
    <property type="entry name" value="Tyrosine-tRNA_ligase_regulator"/>
</dbReference>
<feature type="compositionally biased region" description="Basic and acidic residues" evidence="7">
    <location>
        <begin position="194"/>
        <end position="214"/>
    </location>
</feature>
<dbReference type="EMBL" id="KE561209">
    <property type="protein sequence ID" value="EPZ31579.1"/>
    <property type="molecule type" value="Genomic_DNA"/>
</dbReference>
<evidence type="ECO:0000259" key="8">
    <source>
        <dbReference type="PROSITE" id="PS50886"/>
    </source>
</evidence>
<feature type="region of interest" description="Disordered" evidence="7">
    <location>
        <begin position="189"/>
        <end position="225"/>
    </location>
</feature>
<dbReference type="Pfam" id="PF00043">
    <property type="entry name" value="GST_C"/>
    <property type="match status" value="1"/>
</dbReference>
<dbReference type="GO" id="GO:0006412">
    <property type="term" value="P:translation"/>
    <property type="evidence" value="ECO:0007669"/>
    <property type="project" value="UniProtKB-KW"/>
</dbReference>
<evidence type="ECO:0000313" key="10">
    <source>
        <dbReference type="Proteomes" id="UP000030755"/>
    </source>
</evidence>
<dbReference type="InterPro" id="IPR036282">
    <property type="entry name" value="Glutathione-S-Trfase_C_sf"/>
</dbReference>
<dbReference type="STRING" id="988480.A0A075ANW6"/>
<dbReference type="Gene3D" id="3.90.1030.10">
    <property type="entry name" value="Ribosomal protein L17"/>
    <property type="match status" value="1"/>
</dbReference>
<reference evidence="9 10" key="1">
    <citation type="journal article" date="2013" name="Curr. Biol.">
        <title>Shared signatures of parasitism and phylogenomics unite Cryptomycota and microsporidia.</title>
        <authorList>
            <person name="James T.Y."/>
            <person name="Pelin A."/>
            <person name="Bonen L."/>
            <person name="Ahrendt S."/>
            <person name="Sain D."/>
            <person name="Corradi N."/>
            <person name="Stajich J.E."/>
        </authorList>
    </citation>
    <scope>NUCLEOTIDE SEQUENCE [LARGE SCALE GENOMIC DNA]</scope>
    <source>
        <strain evidence="9 10">CSF55</strain>
    </source>
</reference>
<dbReference type="GO" id="GO:0003735">
    <property type="term" value="F:structural constituent of ribosome"/>
    <property type="evidence" value="ECO:0007669"/>
    <property type="project" value="InterPro"/>
</dbReference>
<dbReference type="AlphaFoldDB" id="A0A075ANW6"/>
<gene>
    <name evidence="9" type="ORF">O9G_000057</name>
</gene>
<dbReference type="PROSITE" id="PS50886">
    <property type="entry name" value="TRBD"/>
    <property type="match status" value="1"/>
</dbReference>
<dbReference type="SUPFAM" id="SSF64263">
    <property type="entry name" value="Prokaryotic ribosomal protein L17"/>
    <property type="match status" value="1"/>
</dbReference>
<comment type="subcellular location">
    <subcellularLocation>
        <location evidence="1">Cytoplasm</location>
    </subcellularLocation>
</comment>
<dbReference type="GO" id="GO:0017102">
    <property type="term" value="C:methionyl glutamyl tRNA synthetase complex"/>
    <property type="evidence" value="ECO:0007669"/>
    <property type="project" value="TreeGrafter"/>
</dbReference>
<dbReference type="FunFam" id="2.40.50.140:FF:000047">
    <property type="entry name" value="tyrosine--tRNA ligase, cytoplasmic isoform X2"/>
    <property type="match status" value="1"/>
</dbReference>
<evidence type="ECO:0000256" key="4">
    <source>
        <dbReference type="ARBA" id="ARBA00022884"/>
    </source>
</evidence>
<evidence type="ECO:0000256" key="1">
    <source>
        <dbReference type="ARBA" id="ARBA00004496"/>
    </source>
</evidence>
<accession>A0A075ANW6</accession>
<dbReference type="PANTHER" id="PTHR11586">
    <property type="entry name" value="TRNA-AMINOACYLATION COFACTOR ARC1 FAMILY MEMBER"/>
    <property type="match status" value="1"/>
</dbReference>
<evidence type="ECO:0000256" key="2">
    <source>
        <dbReference type="ARBA" id="ARBA00022490"/>
    </source>
</evidence>
<evidence type="ECO:0000256" key="7">
    <source>
        <dbReference type="SAM" id="MobiDB-lite"/>
    </source>
</evidence>
<dbReference type="InterPro" id="IPR004046">
    <property type="entry name" value="GST_C"/>
</dbReference>